<dbReference type="AlphaFoldDB" id="A0A6A5U335"/>
<reference evidence="2" key="1">
    <citation type="journal article" date="2020" name="Stud. Mycol.">
        <title>101 Dothideomycetes genomes: a test case for predicting lifestyles and emergence of pathogens.</title>
        <authorList>
            <person name="Haridas S."/>
            <person name="Albert R."/>
            <person name="Binder M."/>
            <person name="Bloem J."/>
            <person name="Labutti K."/>
            <person name="Salamov A."/>
            <person name="Andreopoulos B."/>
            <person name="Baker S."/>
            <person name="Barry K."/>
            <person name="Bills G."/>
            <person name="Bluhm B."/>
            <person name="Cannon C."/>
            <person name="Castanera R."/>
            <person name="Culley D."/>
            <person name="Daum C."/>
            <person name="Ezra D."/>
            <person name="Gonzalez J."/>
            <person name="Henrissat B."/>
            <person name="Kuo A."/>
            <person name="Liang C."/>
            <person name="Lipzen A."/>
            <person name="Lutzoni F."/>
            <person name="Magnuson J."/>
            <person name="Mondo S."/>
            <person name="Nolan M."/>
            <person name="Ohm R."/>
            <person name="Pangilinan J."/>
            <person name="Park H.-J."/>
            <person name="Ramirez L."/>
            <person name="Alfaro M."/>
            <person name="Sun H."/>
            <person name="Tritt A."/>
            <person name="Yoshinaga Y."/>
            <person name="Zwiers L.-H."/>
            <person name="Turgeon B."/>
            <person name="Goodwin S."/>
            <person name="Spatafora J."/>
            <person name="Crous P."/>
            <person name="Grigoriev I."/>
        </authorList>
    </citation>
    <scope>NUCLEOTIDE SEQUENCE</scope>
    <source>
        <strain evidence="2">CBS 675.92</strain>
    </source>
</reference>
<evidence type="ECO:0000313" key="2">
    <source>
        <dbReference type="EMBL" id="KAF1955567.1"/>
    </source>
</evidence>
<gene>
    <name evidence="2" type="ORF">CC80DRAFT_549256</name>
</gene>
<proteinExistence type="predicted"/>
<evidence type="ECO:0000313" key="3">
    <source>
        <dbReference type="Proteomes" id="UP000800035"/>
    </source>
</evidence>
<organism evidence="2 3">
    <name type="scientific">Byssothecium circinans</name>
    <dbReference type="NCBI Taxonomy" id="147558"/>
    <lineage>
        <taxon>Eukaryota</taxon>
        <taxon>Fungi</taxon>
        <taxon>Dikarya</taxon>
        <taxon>Ascomycota</taxon>
        <taxon>Pezizomycotina</taxon>
        <taxon>Dothideomycetes</taxon>
        <taxon>Pleosporomycetidae</taxon>
        <taxon>Pleosporales</taxon>
        <taxon>Massarineae</taxon>
        <taxon>Massarinaceae</taxon>
        <taxon>Byssothecium</taxon>
    </lineage>
</organism>
<accession>A0A6A5U335</accession>
<name>A0A6A5U335_9PLEO</name>
<evidence type="ECO:0000256" key="1">
    <source>
        <dbReference type="SAM" id="MobiDB-lite"/>
    </source>
</evidence>
<feature type="compositionally biased region" description="Polar residues" evidence="1">
    <location>
        <begin position="71"/>
        <end position="84"/>
    </location>
</feature>
<sequence>MPAQFTLATLNSVLSTSEKLKLTELIRIQQWWPWLSQLTISKQRFIGAESVQGAIALIKRMGVVVEGAPSLGSTSKPSTKINSPTDEEASVPQGPNILLAIGTVTDGNEMKARLASPLDSPVARARSKFADSWQEAIPDRADYVYPPRTATLWAVLKSMSVTPKHYGANGYFNLNLCFVTFLRIGVCNKECQARHRPLEQTCQQSSRSSLSLRLDLRLEHGVKRLD</sequence>
<feature type="region of interest" description="Disordered" evidence="1">
    <location>
        <begin position="69"/>
        <end position="91"/>
    </location>
</feature>
<keyword evidence="3" id="KW-1185">Reference proteome</keyword>
<dbReference type="EMBL" id="ML976994">
    <property type="protein sequence ID" value="KAF1955567.1"/>
    <property type="molecule type" value="Genomic_DNA"/>
</dbReference>
<protein>
    <submittedName>
        <fullName evidence="2">Uncharacterized protein</fullName>
    </submittedName>
</protein>
<dbReference type="Proteomes" id="UP000800035">
    <property type="component" value="Unassembled WGS sequence"/>
</dbReference>